<dbReference type="AlphaFoldDB" id="A0A8H4FDD1"/>
<sequence>MGLVHHTVKEFLTQKEEAELFIDSSKANEEIFTRCLAVLRESGVRIRIKSQGCAGFLRYACLSWSTHLSRVESLGRQPLRDLSSFFQSHAILAWIDAIGICGNLRALTQASKHLTGLLERQRTRDAEQNPITLPLMKMAIIASWAIELIRIVGKLGHHIVRHSSAVHSLIPAFCPSLSIMAKQCAPKGPSAMSITGITNPGWDDSSAKFTVGSGTHPTEIACLDGHFAILTSEDVVNPWIFIMSRRFGHEYFIIAVKSNQDGDKVATCGSQTIKVWCVATAGVLHKLPNPLNLRAMEICFSKHSTRVLICCDDSSIRS</sequence>
<dbReference type="GeneID" id="69022373"/>
<dbReference type="InterPro" id="IPR011047">
    <property type="entry name" value="Quinoprotein_ADH-like_sf"/>
</dbReference>
<dbReference type="SUPFAM" id="SSF50998">
    <property type="entry name" value="Quinoprotein alcohol dehydrogenase-like"/>
    <property type="match status" value="1"/>
</dbReference>
<dbReference type="InterPro" id="IPR015943">
    <property type="entry name" value="WD40/YVTN_repeat-like_dom_sf"/>
</dbReference>
<dbReference type="Proteomes" id="UP000613401">
    <property type="component" value="Unassembled WGS sequence"/>
</dbReference>
<evidence type="ECO:0000313" key="2">
    <source>
        <dbReference type="Proteomes" id="UP000613401"/>
    </source>
</evidence>
<dbReference type="EMBL" id="WVTB01000099">
    <property type="protein sequence ID" value="KAF3798288.1"/>
    <property type="molecule type" value="Genomic_DNA"/>
</dbReference>
<dbReference type="RefSeq" id="XP_045257448.1">
    <property type="nucleotide sequence ID" value="XM_045415079.1"/>
</dbReference>
<reference evidence="1" key="1">
    <citation type="journal article" date="2020" name="Phytopathology">
        <title>Genome sequence and comparative analysis of Colletotrichum gloeosporioides isolated from Liriodendron leaves.</title>
        <authorList>
            <person name="Fu F.F."/>
            <person name="Hao Z."/>
            <person name="Wang P."/>
            <person name="Lu Y."/>
            <person name="Xue L.J."/>
            <person name="Wei G."/>
            <person name="Tian Y."/>
            <person name="Baishi H."/>
            <person name="Xu H."/>
            <person name="Shi J."/>
            <person name="Cheng T."/>
            <person name="Wang G."/>
            <person name="Yi Y."/>
            <person name="Chen J."/>
        </authorList>
    </citation>
    <scope>NUCLEOTIDE SEQUENCE</scope>
    <source>
        <strain evidence="1">Lc1</strain>
    </source>
</reference>
<evidence type="ECO:0000313" key="1">
    <source>
        <dbReference type="EMBL" id="KAF3798288.1"/>
    </source>
</evidence>
<gene>
    <name evidence="1" type="ORF">GCG54_00015268</name>
</gene>
<organism evidence="1 2">
    <name type="scientific">Colletotrichum gloeosporioides</name>
    <name type="common">Anthracnose fungus</name>
    <name type="synonym">Glomerella cingulata</name>
    <dbReference type="NCBI Taxonomy" id="474922"/>
    <lineage>
        <taxon>Eukaryota</taxon>
        <taxon>Fungi</taxon>
        <taxon>Dikarya</taxon>
        <taxon>Ascomycota</taxon>
        <taxon>Pezizomycotina</taxon>
        <taxon>Sordariomycetes</taxon>
        <taxon>Hypocreomycetidae</taxon>
        <taxon>Glomerellales</taxon>
        <taxon>Glomerellaceae</taxon>
        <taxon>Colletotrichum</taxon>
        <taxon>Colletotrichum gloeosporioides species complex</taxon>
    </lineage>
</organism>
<protein>
    <submittedName>
        <fullName evidence="1">Uncharacterized protein</fullName>
    </submittedName>
</protein>
<reference evidence="1" key="2">
    <citation type="submission" date="2020-03" db="EMBL/GenBank/DDBJ databases">
        <authorList>
            <person name="Fu F.-F."/>
            <person name="Chen J."/>
        </authorList>
    </citation>
    <scope>NUCLEOTIDE SEQUENCE</scope>
    <source>
        <strain evidence="1">Lc1</strain>
    </source>
</reference>
<comment type="caution">
    <text evidence="1">The sequence shown here is derived from an EMBL/GenBank/DDBJ whole genome shotgun (WGS) entry which is preliminary data.</text>
</comment>
<keyword evidence="2" id="KW-1185">Reference proteome</keyword>
<proteinExistence type="predicted"/>
<name>A0A8H4FDD1_COLGL</name>
<accession>A0A8H4FDD1</accession>
<dbReference type="Gene3D" id="2.130.10.10">
    <property type="entry name" value="YVTN repeat-like/Quinoprotein amine dehydrogenase"/>
    <property type="match status" value="1"/>
</dbReference>